<evidence type="ECO:0000313" key="1">
    <source>
        <dbReference type="EMBL" id="MDN3592131.1"/>
    </source>
</evidence>
<gene>
    <name evidence="1" type="ORF">QWZ12_16150</name>
</gene>
<dbReference type="EMBL" id="JAUFPX010000015">
    <property type="protein sequence ID" value="MDN3592131.1"/>
    <property type="molecule type" value="Genomic_DNA"/>
</dbReference>
<comment type="caution">
    <text evidence="1">The sequence shown here is derived from an EMBL/GenBank/DDBJ whole genome shotgun (WGS) entry which is preliminary data.</text>
</comment>
<sequence>MFSLDTLSTVAGSLAKALGVATAIGSTYIALGLPMPATVQYVDGKIATVVSAVADVKTTILEGQLRDITSQRALLRNEKTALSRTIDKAPESARITFARRMGDIEDALAKLTREEEGVATKLIEGREPKAK</sequence>
<proteinExistence type="predicted"/>
<organism evidence="1 2">
    <name type="scientific">Methylobacterium adhaesivum</name>
    <dbReference type="NCBI Taxonomy" id="333297"/>
    <lineage>
        <taxon>Bacteria</taxon>
        <taxon>Pseudomonadati</taxon>
        <taxon>Pseudomonadota</taxon>
        <taxon>Alphaproteobacteria</taxon>
        <taxon>Hyphomicrobiales</taxon>
        <taxon>Methylobacteriaceae</taxon>
        <taxon>Methylobacterium</taxon>
    </lineage>
</organism>
<dbReference type="RefSeq" id="WP_238226250.1">
    <property type="nucleotide sequence ID" value="NZ_BPQD01000016.1"/>
</dbReference>
<evidence type="ECO:0000313" key="2">
    <source>
        <dbReference type="Proteomes" id="UP001224644"/>
    </source>
</evidence>
<name>A0ABT8BLD1_9HYPH</name>
<reference evidence="2" key="1">
    <citation type="journal article" date="2019" name="Int. J. Syst. Evol. Microbiol.">
        <title>The Global Catalogue of Microorganisms (GCM) 10K type strain sequencing project: providing services to taxonomists for standard genome sequencing and annotation.</title>
        <authorList>
            <consortium name="The Broad Institute Genomics Platform"/>
            <consortium name="The Broad Institute Genome Sequencing Center for Infectious Disease"/>
            <person name="Wu L."/>
            <person name="Ma J."/>
        </authorList>
    </citation>
    <scope>NUCLEOTIDE SEQUENCE [LARGE SCALE GENOMIC DNA]</scope>
    <source>
        <strain evidence="2">CECT 7069</strain>
    </source>
</reference>
<accession>A0ABT8BLD1</accession>
<protein>
    <submittedName>
        <fullName evidence="1">Uncharacterized protein</fullName>
    </submittedName>
</protein>
<dbReference type="Proteomes" id="UP001224644">
    <property type="component" value="Unassembled WGS sequence"/>
</dbReference>
<keyword evidence="2" id="KW-1185">Reference proteome</keyword>